<dbReference type="RefSeq" id="XP_022251124.1">
    <property type="nucleotide sequence ID" value="XM_022395416.1"/>
</dbReference>
<dbReference type="Pfam" id="PF00903">
    <property type="entry name" value="Glyoxalase"/>
    <property type="match status" value="1"/>
</dbReference>
<dbReference type="GeneID" id="106467274"/>
<sequence>MTTVLHHVELCVKNGRKVLGNFIQNFGFRLHARRTTEFVEQKVVRSGQSVFVINEILQKGELNFRENKRIDDDWTILCCHETDTVFNVALHVKDVGKTTERARAIGAHVVREPCDVQDRWGHVTYSIVKSCCGNVLHTLINKDNYLGPFLPGFEMMEDSAEQNSSGVTHVDHVTYVCRPGESHSILNWYEQVFGMKRFLMNREENMKEGLILDGQVGMRLKAMEYWRCAEVGLSSAPSTQPENPGANSGQSLIFVLAESLFGQENSHVETFLHEHGSPGVQHIGLTTSNMLETVAYMANKGVMFRKPPGAYYRQPDKIQQIHAVGQDLKVLQHLGILLDSEADPAVETRYASGHRYLMQIFTLPLFDRETFFLEVLQRHGARGFGAGNVMALARSVEEEKSKMLTDKQNI</sequence>
<keyword evidence="3" id="KW-0479">Metal-binding</keyword>
<dbReference type="PANTHER" id="PTHR11959:SF10">
    <property type="entry name" value="4-HYDROXYPHENYLPYRUVATE DIOXYGENASE-LIKE PROTEIN"/>
    <property type="match status" value="1"/>
</dbReference>
<dbReference type="CDD" id="cd08342">
    <property type="entry name" value="HPPD_N_like"/>
    <property type="match status" value="1"/>
</dbReference>
<reference evidence="8 9" key="1">
    <citation type="submission" date="2025-05" db="UniProtKB">
        <authorList>
            <consortium name="RefSeq"/>
        </authorList>
    </citation>
    <scope>IDENTIFICATION</scope>
    <source>
        <tissue evidence="8 9">Muscle</tissue>
    </source>
</reference>
<evidence type="ECO:0000256" key="1">
    <source>
        <dbReference type="ARBA" id="ARBA00001962"/>
    </source>
</evidence>
<dbReference type="InterPro" id="IPR037523">
    <property type="entry name" value="VOC_core"/>
</dbReference>
<dbReference type="SUPFAM" id="SSF54593">
    <property type="entry name" value="Glyoxalase/Bleomycin resistance protein/Dihydroxybiphenyl dioxygenase"/>
    <property type="match status" value="1"/>
</dbReference>
<evidence type="ECO:0000313" key="11">
    <source>
        <dbReference type="RefSeq" id="XP_013783060.1"/>
    </source>
</evidence>
<comment type="similarity">
    <text evidence="2">Belongs to the 4HPPD family.</text>
</comment>
<proteinExistence type="inferred from homology"/>
<dbReference type="InterPro" id="IPR041735">
    <property type="entry name" value="4OHPhenylPyrv_dOase_C"/>
</dbReference>
<evidence type="ECO:0000313" key="16">
    <source>
        <dbReference type="RefSeq" id="XP_022251125.1"/>
    </source>
</evidence>
<evidence type="ECO:0000313" key="8">
    <source>
        <dbReference type="RefSeq" id="XP_013783055.1"/>
    </source>
</evidence>
<dbReference type="RefSeq" id="XP_013783057.1">
    <property type="nucleotide sequence ID" value="XM_013927603.2"/>
</dbReference>
<dbReference type="InterPro" id="IPR041736">
    <property type="entry name" value="4OHPhenylPyrv_dOase_N"/>
</dbReference>
<dbReference type="RefSeq" id="XP_013783055.1">
    <property type="nucleotide sequence ID" value="XM_013927601.2"/>
</dbReference>
<comment type="cofactor">
    <cofactor evidence="1">
        <name>Fe cation</name>
        <dbReference type="ChEBI" id="CHEBI:24875"/>
    </cofactor>
</comment>
<dbReference type="InterPro" id="IPR029068">
    <property type="entry name" value="Glyas_Bleomycin-R_OHBP_Dase"/>
</dbReference>
<dbReference type="InterPro" id="IPR005956">
    <property type="entry name" value="4OHPhenylPyrv_dOase"/>
</dbReference>
<dbReference type="PANTHER" id="PTHR11959">
    <property type="entry name" value="4-HYDROXYPHENYLPYRUVATE DIOXYGENASE"/>
    <property type="match status" value="1"/>
</dbReference>
<evidence type="ECO:0000313" key="12">
    <source>
        <dbReference type="RefSeq" id="XP_013783061.1"/>
    </source>
</evidence>
<dbReference type="CDD" id="cd07250">
    <property type="entry name" value="HPPD_C_like"/>
    <property type="match status" value="1"/>
</dbReference>
<feature type="domain" description="VOC" evidence="6">
    <location>
        <begin position="169"/>
        <end position="334"/>
    </location>
</feature>
<dbReference type="RefSeq" id="XP_013783061.1">
    <property type="nucleotide sequence ID" value="XM_013927607.2"/>
</dbReference>
<keyword evidence="4" id="KW-0677">Repeat</keyword>
<dbReference type="Gene3D" id="3.10.180.10">
    <property type="entry name" value="2,3-Dihydroxybiphenyl 1,2-Dioxygenase, domain 1"/>
    <property type="match status" value="2"/>
</dbReference>
<evidence type="ECO:0000256" key="3">
    <source>
        <dbReference type="ARBA" id="ARBA00022723"/>
    </source>
</evidence>
<keyword evidence="5" id="KW-0408">Iron</keyword>
<evidence type="ECO:0000259" key="6">
    <source>
        <dbReference type="PROSITE" id="PS51819"/>
    </source>
</evidence>
<evidence type="ECO:0000313" key="10">
    <source>
        <dbReference type="RefSeq" id="XP_013783059.1"/>
    </source>
</evidence>
<dbReference type="Proteomes" id="UP000694941">
    <property type="component" value="Unplaced"/>
</dbReference>
<evidence type="ECO:0000256" key="5">
    <source>
        <dbReference type="ARBA" id="ARBA00023004"/>
    </source>
</evidence>
<evidence type="ECO:0000256" key="2">
    <source>
        <dbReference type="ARBA" id="ARBA00005877"/>
    </source>
</evidence>
<name>A0ABM1BJ67_LIMPO</name>
<gene>
    <name evidence="8 9 10 11 12 13 14 15 16" type="primary">LOC106467274</name>
</gene>
<dbReference type="RefSeq" id="XP_022251123.1">
    <property type="nucleotide sequence ID" value="XM_022395415.1"/>
</dbReference>
<dbReference type="RefSeq" id="XP_013783060.1">
    <property type="nucleotide sequence ID" value="XM_013927606.2"/>
</dbReference>
<feature type="domain" description="VOC" evidence="6">
    <location>
        <begin position="4"/>
        <end position="142"/>
    </location>
</feature>
<evidence type="ECO:0000313" key="7">
    <source>
        <dbReference type="Proteomes" id="UP000694941"/>
    </source>
</evidence>
<evidence type="ECO:0000313" key="13">
    <source>
        <dbReference type="RefSeq" id="XP_022251122.1"/>
    </source>
</evidence>
<protein>
    <submittedName>
        <fullName evidence="8 9">4-hydroxyphenylpyruvate dioxygenase-like protein</fullName>
    </submittedName>
</protein>
<keyword evidence="7" id="KW-1185">Reference proteome</keyword>
<evidence type="ECO:0000256" key="4">
    <source>
        <dbReference type="ARBA" id="ARBA00022737"/>
    </source>
</evidence>
<organism evidence="7 9">
    <name type="scientific">Limulus polyphemus</name>
    <name type="common">Atlantic horseshoe crab</name>
    <dbReference type="NCBI Taxonomy" id="6850"/>
    <lineage>
        <taxon>Eukaryota</taxon>
        <taxon>Metazoa</taxon>
        <taxon>Ecdysozoa</taxon>
        <taxon>Arthropoda</taxon>
        <taxon>Chelicerata</taxon>
        <taxon>Merostomata</taxon>
        <taxon>Xiphosura</taxon>
        <taxon>Limulidae</taxon>
        <taxon>Limulus</taxon>
    </lineage>
</organism>
<evidence type="ECO:0000313" key="14">
    <source>
        <dbReference type="RefSeq" id="XP_022251123.1"/>
    </source>
</evidence>
<accession>A0ABM1BJ67</accession>
<dbReference type="RefSeq" id="XP_022251125.1">
    <property type="nucleotide sequence ID" value="XM_022395417.1"/>
</dbReference>
<dbReference type="RefSeq" id="XP_013783059.1">
    <property type="nucleotide sequence ID" value="XM_013927605.2"/>
</dbReference>
<dbReference type="RefSeq" id="XP_022251122.1">
    <property type="nucleotide sequence ID" value="XM_022395414.1"/>
</dbReference>
<evidence type="ECO:0000313" key="9">
    <source>
        <dbReference type="RefSeq" id="XP_013783057.1"/>
    </source>
</evidence>
<dbReference type="InterPro" id="IPR004360">
    <property type="entry name" value="Glyas_Fos-R_dOase_dom"/>
</dbReference>
<dbReference type="PROSITE" id="PS51819">
    <property type="entry name" value="VOC"/>
    <property type="match status" value="2"/>
</dbReference>
<evidence type="ECO:0000313" key="15">
    <source>
        <dbReference type="RefSeq" id="XP_022251124.1"/>
    </source>
</evidence>